<evidence type="ECO:0000313" key="3">
    <source>
        <dbReference type="Proteomes" id="UP000544222"/>
    </source>
</evidence>
<accession>A0A7W5H239</accession>
<dbReference type="RefSeq" id="WP_183413112.1">
    <property type="nucleotide sequence ID" value="NZ_JACHYB010000001.1"/>
</dbReference>
<dbReference type="Pfam" id="PF14125">
    <property type="entry name" value="DUF4292"/>
    <property type="match status" value="1"/>
</dbReference>
<name>A0A7W5H239_9PORP</name>
<gene>
    <name evidence="2" type="ORF">FHX64_001503</name>
</gene>
<dbReference type="EMBL" id="JACHYB010000001">
    <property type="protein sequence ID" value="MBB3187340.1"/>
    <property type="molecule type" value="Genomic_DNA"/>
</dbReference>
<keyword evidence="1" id="KW-1133">Transmembrane helix</keyword>
<sequence>MNKVYSRPFWIYIIAVGLVTMNLISCSSTKKLAATHSTISNQAKIKTFSPEIPQFDTWNIGKCKVSLTMNDRNITVPASLRIVKDSLISLSIQPLLGIEMYRAELTPDSISLIDRGNHMVFTTSYEFFTKKFGIPIHFSDIQAILTDNLLKNTTTPEVNSQPQDSVAKWMTSRNELKIEYAISQANQLVQTLITKNDSQAIFQCIYAQFVKIGEQLVPTSCAMSVSSNNRHAEMTLTYQNVNVNTGIHSRPLNTSHYQRVSLDQILPF</sequence>
<feature type="transmembrane region" description="Helical" evidence="1">
    <location>
        <begin position="9"/>
        <end position="25"/>
    </location>
</feature>
<dbReference type="AlphaFoldDB" id="A0A7W5H239"/>
<keyword evidence="1" id="KW-0812">Transmembrane</keyword>
<organism evidence="2 3">
    <name type="scientific">Microbacter margulisiae</name>
    <dbReference type="NCBI Taxonomy" id="1350067"/>
    <lineage>
        <taxon>Bacteria</taxon>
        <taxon>Pseudomonadati</taxon>
        <taxon>Bacteroidota</taxon>
        <taxon>Bacteroidia</taxon>
        <taxon>Bacteroidales</taxon>
        <taxon>Porphyromonadaceae</taxon>
        <taxon>Microbacter</taxon>
    </lineage>
</organism>
<proteinExistence type="predicted"/>
<protein>
    <recommendedName>
        <fullName evidence="4">DUF4292 domain-containing protein</fullName>
    </recommendedName>
</protein>
<dbReference type="Proteomes" id="UP000544222">
    <property type="component" value="Unassembled WGS sequence"/>
</dbReference>
<evidence type="ECO:0008006" key="4">
    <source>
        <dbReference type="Google" id="ProtNLM"/>
    </source>
</evidence>
<keyword evidence="1" id="KW-0472">Membrane</keyword>
<comment type="caution">
    <text evidence="2">The sequence shown here is derived from an EMBL/GenBank/DDBJ whole genome shotgun (WGS) entry which is preliminary data.</text>
</comment>
<evidence type="ECO:0000256" key="1">
    <source>
        <dbReference type="SAM" id="Phobius"/>
    </source>
</evidence>
<dbReference type="InterPro" id="IPR025634">
    <property type="entry name" value="DUF4292"/>
</dbReference>
<evidence type="ECO:0000313" key="2">
    <source>
        <dbReference type="EMBL" id="MBB3187340.1"/>
    </source>
</evidence>
<keyword evidence="3" id="KW-1185">Reference proteome</keyword>
<reference evidence="2 3" key="1">
    <citation type="submission" date="2020-08" db="EMBL/GenBank/DDBJ databases">
        <title>Genomic Encyclopedia of Type Strains, Phase IV (KMG-IV): sequencing the most valuable type-strain genomes for metagenomic binning, comparative biology and taxonomic classification.</title>
        <authorList>
            <person name="Goeker M."/>
        </authorList>
    </citation>
    <scope>NUCLEOTIDE SEQUENCE [LARGE SCALE GENOMIC DNA]</scope>
    <source>
        <strain evidence="2 3">DSM 27471</strain>
    </source>
</reference>